<evidence type="ECO:0000256" key="2">
    <source>
        <dbReference type="PROSITE-ProRule" id="PRU00169"/>
    </source>
</evidence>
<evidence type="ECO:0000313" key="4">
    <source>
        <dbReference type="EMBL" id="RAW01550.1"/>
    </source>
</evidence>
<evidence type="ECO:0000259" key="3">
    <source>
        <dbReference type="PROSITE" id="PS50110"/>
    </source>
</evidence>
<dbReference type="Proteomes" id="UP000251889">
    <property type="component" value="Unassembled WGS sequence"/>
</dbReference>
<dbReference type="AlphaFoldDB" id="A0A364Y3M2"/>
<dbReference type="PANTHER" id="PTHR44591:SF3">
    <property type="entry name" value="RESPONSE REGULATORY DOMAIN-CONTAINING PROTEIN"/>
    <property type="match status" value="1"/>
</dbReference>
<keyword evidence="1" id="KW-0597">Phosphoprotein</keyword>
<name>A0A364Y3M2_9BACT</name>
<dbReference type="InterPro" id="IPR001789">
    <property type="entry name" value="Sig_transdc_resp-reg_receiver"/>
</dbReference>
<keyword evidence="5" id="KW-1185">Reference proteome</keyword>
<comment type="caution">
    <text evidence="2">Lacks conserved residue(s) required for the propagation of feature annotation.</text>
</comment>
<dbReference type="InterPro" id="IPR050595">
    <property type="entry name" value="Bact_response_regulator"/>
</dbReference>
<evidence type="ECO:0000313" key="5">
    <source>
        <dbReference type="Proteomes" id="UP000251889"/>
    </source>
</evidence>
<dbReference type="PANTHER" id="PTHR44591">
    <property type="entry name" value="STRESS RESPONSE REGULATOR PROTEIN 1"/>
    <property type="match status" value="1"/>
</dbReference>
<comment type="caution">
    <text evidence="4">The sequence shown here is derived from an EMBL/GenBank/DDBJ whole genome shotgun (WGS) entry which is preliminary data.</text>
</comment>
<dbReference type="PROSITE" id="PS50110">
    <property type="entry name" value="RESPONSE_REGULATORY"/>
    <property type="match status" value="1"/>
</dbReference>
<feature type="domain" description="Response regulatory" evidence="3">
    <location>
        <begin position="8"/>
        <end position="128"/>
    </location>
</feature>
<evidence type="ECO:0000256" key="1">
    <source>
        <dbReference type="ARBA" id="ARBA00022553"/>
    </source>
</evidence>
<dbReference type="EMBL" id="QMFY01000003">
    <property type="protein sequence ID" value="RAW01550.1"/>
    <property type="molecule type" value="Genomic_DNA"/>
</dbReference>
<dbReference type="Pfam" id="PF00072">
    <property type="entry name" value="Response_reg"/>
    <property type="match status" value="1"/>
</dbReference>
<dbReference type="OrthoDB" id="7631574at2"/>
<accession>A0A364Y3M2</accession>
<dbReference type="SUPFAM" id="SSF52172">
    <property type="entry name" value="CheY-like"/>
    <property type="match status" value="1"/>
</dbReference>
<protein>
    <recommendedName>
        <fullName evidence="3">Response regulatory domain-containing protein</fullName>
    </recommendedName>
</protein>
<reference evidence="4 5" key="1">
    <citation type="submission" date="2018-06" db="EMBL/GenBank/DDBJ databases">
        <title>Chryseolinea flavus sp. nov., a member of the phylum Bacteroidetes isolated from soil.</title>
        <authorList>
            <person name="Li Y."/>
            <person name="Wang J."/>
        </authorList>
    </citation>
    <scope>NUCLEOTIDE SEQUENCE [LARGE SCALE GENOMIC DNA]</scope>
    <source>
        <strain evidence="4 5">SDU1-6</strain>
    </source>
</reference>
<dbReference type="Gene3D" id="3.40.50.2300">
    <property type="match status" value="1"/>
</dbReference>
<gene>
    <name evidence="4" type="ORF">DQQ10_07780</name>
</gene>
<organism evidence="4 5">
    <name type="scientific">Pseudochryseolinea flava</name>
    <dbReference type="NCBI Taxonomy" id="2059302"/>
    <lineage>
        <taxon>Bacteria</taxon>
        <taxon>Pseudomonadati</taxon>
        <taxon>Bacteroidota</taxon>
        <taxon>Cytophagia</taxon>
        <taxon>Cytophagales</taxon>
        <taxon>Fulvivirgaceae</taxon>
        <taxon>Pseudochryseolinea</taxon>
    </lineage>
</organism>
<dbReference type="GO" id="GO:0000160">
    <property type="term" value="P:phosphorelay signal transduction system"/>
    <property type="evidence" value="ECO:0007669"/>
    <property type="project" value="InterPro"/>
</dbReference>
<dbReference type="InterPro" id="IPR011006">
    <property type="entry name" value="CheY-like_superfamily"/>
</dbReference>
<proteinExistence type="predicted"/>
<sequence length="138" mass="15816">MVDMSSKCCLFIDNDIRNRNVFSDAMEYISPTTFCFMASTASEALFMLLEERLVPSYIFVELNIPGMSGKEFLKEIKQHETLKDIAVIIHCTSPRPNEILELKELGAHAIYFRPYQFNGICNMLTLYFTDQMAGILPN</sequence>